<protein>
    <submittedName>
        <fullName evidence="5">Tol-pal system protein YbgF</fullName>
    </submittedName>
</protein>
<reference evidence="5 6" key="1">
    <citation type="submission" date="2019-09" db="EMBL/GenBank/DDBJ databases">
        <title>In-depth cultivation of the pig gut microbiome towards novel bacterial diversity and tailored functional studies.</title>
        <authorList>
            <person name="Wylensek D."/>
            <person name="Hitch T.C.A."/>
            <person name="Clavel T."/>
        </authorList>
    </citation>
    <scope>NUCLEOTIDE SEQUENCE [LARGE SCALE GENOMIC DNA]</scope>
    <source>
        <strain evidence="5 6">PG-178-WT-4</strain>
    </source>
</reference>
<dbReference type="InterPro" id="IPR014162">
    <property type="entry name" value="CpoB_C"/>
</dbReference>
<dbReference type="PROSITE" id="PS50005">
    <property type="entry name" value="TPR"/>
    <property type="match status" value="1"/>
</dbReference>
<keyword evidence="6" id="KW-1185">Reference proteome</keyword>
<dbReference type="SUPFAM" id="SSF48452">
    <property type="entry name" value="TPR-like"/>
    <property type="match status" value="1"/>
</dbReference>
<dbReference type="Pfam" id="PF13424">
    <property type="entry name" value="TPR_12"/>
    <property type="match status" value="1"/>
</dbReference>
<dbReference type="Proteomes" id="UP000477488">
    <property type="component" value="Unassembled WGS sequence"/>
</dbReference>
<feature type="region of interest" description="Disordered" evidence="3">
    <location>
        <begin position="91"/>
        <end position="292"/>
    </location>
</feature>
<dbReference type="InterPro" id="IPR034706">
    <property type="entry name" value="CpoB"/>
</dbReference>
<feature type="chain" id="PRO_5039916302" evidence="4">
    <location>
        <begin position="21"/>
        <end position="412"/>
    </location>
</feature>
<gene>
    <name evidence="5" type="primary">ybgF</name>
    <name evidence="5" type="ORF">FYJ44_13005</name>
</gene>
<organism evidence="5 6">
    <name type="scientific">Desulfovibrio porci</name>
    <dbReference type="NCBI Taxonomy" id="2605782"/>
    <lineage>
        <taxon>Bacteria</taxon>
        <taxon>Pseudomonadati</taxon>
        <taxon>Thermodesulfobacteriota</taxon>
        <taxon>Desulfovibrionia</taxon>
        <taxon>Desulfovibrionales</taxon>
        <taxon>Desulfovibrionaceae</taxon>
        <taxon>Desulfovibrio</taxon>
    </lineage>
</organism>
<evidence type="ECO:0000256" key="3">
    <source>
        <dbReference type="SAM" id="MobiDB-lite"/>
    </source>
</evidence>
<dbReference type="HAMAP" id="MF_02066">
    <property type="entry name" value="CpoB"/>
    <property type="match status" value="1"/>
</dbReference>
<evidence type="ECO:0000256" key="1">
    <source>
        <dbReference type="PROSITE-ProRule" id="PRU00339"/>
    </source>
</evidence>
<feature type="repeat" description="TPR" evidence="1">
    <location>
        <begin position="329"/>
        <end position="362"/>
    </location>
</feature>
<dbReference type="InterPro" id="IPR011990">
    <property type="entry name" value="TPR-like_helical_dom_sf"/>
</dbReference>
<feature type="compositionally biased region" description="Low complexity" evidence="3">
    <location>
        <begin position="183"/>
        <end position="214"/>
    </location>
</feature>
<evidence type="ECO:0000256" key="4">
    <source>
        <dbReference type="SAM" id="SignalP"/>
    </source>
</evidence>
<dbReference type="GO" id="GO:0051301">
    <property type="term" value="P:cell division"/>
    <property type="evidence" value="ECO:0007669"/>
    <property type="project" value="InterPro"/>
</dbReference>
<comment type="caution">
    <text evidence="5">The sequence shown here is derived from an EMBL/GenBank/DDBJ whole genome shotgun (WGS) entry which is preliminary data.</text>
</comment>
<feature type="compositionally biased region" description="Low complexity" evidence="3">
    <location>
        <begin position="228"/>
        <end position="243"/>
    </location>
</feature>
<dbReference type="PROSITE" id="PS51257">
    <property type="entry name" value="PROKAR_LIPOPROTEIN"/>
    <property type="match status" value="1"/>
</dbReference>
<dbReference type="EMBL" id="VUMH01000017">
    <property type="protein sequence ID" value="MSS28927.1"/>
    <property type="molecule type" value="Genomic_DNA"/>
</dbReference>
<feature type="compositionally biased region" description="Low complexity" evidence="3">
    <location>
        <begin position="254"/>
        <end position="283"/>
    </location>
</feature>
<accession>A0A6L5XNY5</accession>
<dbReference type="NCBIfam" id="TIGR02795">
    <property type="entry name" value="tol_pal_ybgF"/>
    <property type="match status" value="1"/>
</dbReference>
<keyword evidence="2" id="KW-0175">Coiled coil</keyword>
<name>A0A6L5XNY5_9BACT</name>
<dbReference type="RefSeq" id="WP_154512839.1">
    <property type="nucleotide sequence ID" value="NZ_DBFWWU010000266.1"/>
</dbReference>
<feature type="signal peptide" evidence="4">
    <location>
        <begin position="1"/>
        <end position="20"/>
    </location>
</feature>
<feature type="compositionally biased region" description="Low complexity" evidence="3">
    <location>
        <begin position="95"/>
        <end position="114"/>
    </location>
</feature>
<evidence type="ECO:0000313" key="6">
    <source>
        <dbReference type="Proteomes" id="UP000477488"/>
    </source>
</evidence>
<keyword evidence="4" id="KW-0732">Signal</keyword>
<dbReference type="InterPro" id="IPR019734">
    <property type="entry name" value="TPR_rpt"/>
</dbReference>
<dbReference type="Gene3D" id="1.25.40.10">
    <property type="entry name" value="Tetratricopeptide repeat domain"/>
    <property type="match status" value="1"/>
</dbReference>
<evidence type="ECO:0000256" key="2">
    <source>
        <dbReference type="SAM" id="Coils"/>
    </source>
</evidence>
<proteinExistence type="inferred from homology"/>
<dbReference type="AlphaFoldDB" id="A0A6L5XNY5"/>
<feature type="compositionally biased region" description="Pro residues" evidence="3">
    <location>
        <begin position="244"/>
        <end position="253"/>
    </location>
</feature>
<sequence length="412" mass="41969">MKKVFVIPATCLVLAVGGCASTGQMRKVEATAETNQRVLRETDQRLRNLENSVTALNSQVALLNNRVYEVRTRNGHKTGMTVVPIIPPQPAPTAVQSANQPVPSPPAQAAAAPGNGRGGEKMPPVAQGAPAVASAKMIDPAAPPASFPVGTPASNAEKSKEKPAGPSGQVGRPETVAGPSGQLTAAAPATGGLALPPADIPSASAANPVPAASSGDKGVVESTPSGTASVPVPALPPSGLALPPEHPGLPPVGAPATPATSTTPSANAAPAPAATQNQSAAPSRPVAGTKGEESAYKAALKVALSGRSAEGVSRFREFLQQYPQGRYAANAEYWIGECFYAQGNYKEALTHFQAVNASYPRHHKNADALLKAGMCLSRLGDKPGAAQKYKTLLADFPNSEAARLARSRGLAR</sequence>
<evidence type="ECO:0000313" key="5">
    <source>
        <dbReference type="EMBL" id="MSS28927.1"/>
    </source>
</evidence>
<keyword evidence="1" id="KW-0802">TPR repeat</keyword>
<feature type="coiled-coil region" evidence="2">
    <location>
        <begin position="32"/>
        <end position="66"/>
    </location>
</feature>